<reference evidence="5" key="1">
    <citation type="submission" date="2018-05" db="EMBL/GenBank/DDBJ databases">
        <authorList>
            <person name="Lanie J.A."/>
            <person name="Ng W.-L."/>
            <person name="Kazmierczak K.M."/>
            <person name="Andrzejewski T.M."/>
            <person name="Davidsen T.M."/>
            <person name="Wayne K.J."/>
            <person name="Tettelin H."/>
            <person name="Glass J.I."/>
            <person name="Rusch D."/>
            <person name="Podicherti R."/>
            <person name="Tsui H.-C.T."/>
            <person name="Winkler M.E."/>
        </authorList>
    </citation>
    <scope>NUCLEOTIDE SEQUENCE</scope>
</reference>
<dbReference type="CDD" id="cd03379">
    <property type="entry name" value="beta_CA_cladeD"/>
    <property type="match status" value="1"/>
</dbReference>
<organism evidence="5">
    <name type="scientific">marine metagenome</name>
    <dbReference type="NCBI Taxonomy" id="408172"/>
    <lineage>
        <taxon>unclassified sequences</taxon>
        <taxon>metagenomes</taxon>
        <taxon>ecological metagenomes</taxon>
    </lineage>
</organism>
<accession>A0A381NX24</accession>
<dbReference type="InterPro" id="IPR001765">
    <property type="entry name" value="Carbonic_anhydrase"/>
</dbReference>
<dbReference type="AlphaFoldDB" id="A0A381NX24"/>
<dbReference type="PANTHER" id="PTHR43175:SF3">
    <property type="entry name" value="CARBON DISULFIDE HYDROLASE"/>
    <property type="match status" value="1"/>
</dbReference>
<dbReference type="GO" id="GO:0008270">
    <property type="term" value="F:zinc ion binding"/>
    <property type="evidence" value="ECO:0007669"/>
    <property type="project" value="InterPro"/>
</dbReference>
<sequence>MTQISFRESVVSSNVSDDFAANADQLVLHNRHFAKRFEDGDLAVAPTMRLAVVACMDSRMDIFKILGLENGEAHIVRNAGGVITDDVIRSLCLSQRFLGTQEIILLHHTDCGLQMVSEDDFKAELEAELGVKPRWSLEPFADPYADTRQSMQRLLLTPFVDAQHLRGFVYDVTDGLLHEVSQAE</sequence>
<dbReference type="Pfam" id="PF00484">
    <property type="entry name" value="Pro_CA"/>
    <property type="match status" value="1"/>
</dbReference>
<dbReference type="SMART" id="SM00947">
    <property type="entry name" value="Pro_CA"/>
    <property type="match status" value="1"/>
</dbReference>
<protein>
    <recommendedName>
        <fullName evidence="6">Carbonic anhydrase</fullName>
    </recommendedName>
</protein>
<proteinExistence type="inferred from homology"/>
<evidence type="ECO:0000256" key="1">
    <source>
        <dbReference type="ARBA" id="ARBA00001947"/>
    </source>
</evidence>
<comment type="cofactor">
    <cofactor evidence="1">
        <name>Zn(2+)</name>
        <dbReference type="ChEBI" id="CHEBI:29105"/>
    </cofactor>
</comment>
<dbReference type="InterPro" id="IPR036874">
    <property type="entry name" value="Carbonic_anhydrase_sf"/>
</dbReference>
<evidence type="ECO:0000256" key="3">
    <source>
        <dbReference type="ARBA" id="ARBA00022723"/>
    </source>
</evidence>
<dbReference type="SUPFAM" id="SSF53056">
    <property type="entry name" value="beta-carbonic anhydrase, cab"/>
    <property type="match status" value="1"/>
</dbReference>
<dbReference type="GO" id="GO:0004089">
    <property type="term" value="F:carbonate dehydratase activity"/>
    <property type="evidence" value="ECO:0007669"/>
    <property type="project" value="InterPro"/>
</dbReference>
<evidence type="ECO:0000256" key="4">
    <source>
        <dbReference type="ARBA" id="ARBA00022833"/>
    </source>
</evidence>
<name>A0A381NX24_9ZZZZ</name>
<gene>
    <name evidence="5" type="ORF">METZ01_LOCUS12025</name>
</gene>
<dbReference type="EMBL" id="UINC01000666">
    <property type="protein sequence ID" value="SUZ59171.1"/>
    <property type="molecule type" value="Genomic_DNA"/>
</dbReference>
<keyword evidence="4" id="KW-0862">Zinc</keyword>
<dbReference type="Gene3D" id="3.40.1050.10">
    <property type="entry name" value="Carbonic anhydrase"/>
    <property type="match status" value="1"/>
</dbReference>
<dbReference type="PANTHER" id="PTHR43175">
    <property type="entry name" value="CARBONIC ANHYDRASE"/>
    <property type="match status" value="1"/>
</dbReference>
<evidence type="ECO:0000256" key="2">
    <source>
        <dbReference type="ARBA" id="ARBA00006217"/>
    </source>
</evidence>
<evidence type="ECO:0000313" key="5">
    <source>
        <dbReference type="EMBL" id="SUZ59171.1"/>
    </source>
</evidence>
<comment type="similarity">
    <text evidence="2">Belongs to the beta-class carbonic anhydrase family.</text>
</comment>
<keyword evidence="3" id="KW-0479">Metal-binding</keyword>
<evidence type="ECO:0008006" key="6">
    <source>
        <dbReference type="Google" id="ProtNLM"/>
    </source>
</evidence>